<feature type="transmembrane region" description="Helical" evidence="1">
    <location>
        <begin position="398"/>
        <end position="418"/>
    </location>
</feature>
<feature type="transmembrane region" description="Helical" evidence="1">
    <location>
        <begin position="291"/>
        <end position="313"/>
    </location>
</feature>
<accession>A0A8J7HTV6</accession>
<evidence type="ECO:0000313" key="3">
    <source>
        <dbReference type="Proteomes" id="UP000632766"/>
    </source>
</evidence>
<dbReference type="GO" id="GO:0016757">
    <property type="term" value="F:glycosyltransferase activity"/>
    <property type="evidence" value="ECO:0007669"/>
    <property type="project" value="UniProtKB-KW"/>
</dbReference>
<protein>
    <submittedName>
        <fullName evidence="2">Mannosyltransferase</fullName>
    </submittedName>
</protein>
<gene>
    <name evidence="2" type="ORF">I8748_09650</name>
</gene>
<keyword evidence="2" id="KW-0808">Transferase</keyword>
<dbReference type="RefSeq" id="WP_198124356.1">
    <property type="nucleotide sequence ID" value="NZ_JAECZC010000013.1"/>
</dbReference>
<feature type="transmembrane region" description="Helical" evidence="1">
    <location>
        <begin position="96"/>
        <end position="119"/>
    </location>
</feature>
<comment type="caution">
    <text evidence="2">The sequence shown here is derived from an EMBL/GenBank/DDBJ whole genome shotgun (WGS) entry which is preliminary data.</text>
</comment>
<evidence type="ECO:0000256" key="1">
    <source>
        <dbReference type="SAM" id="Phobius"/>
    </source>
</evidence>
<feature type="transmembrane region" description="Helical" evidence="1">
    <location>
        <begin position="153"/>
        <end position="170"/>
    </location>
</feature>
<evidence type="ECO:0000313" key="2">
    <source>
        <dbReference type="EMBL" id="MBH8562434.1"/>
    </source>
</evidence>
<feature type="transmembrane region" description="Helical" evidence="1">
    <location>
        <begin position="177"/>
        <end position="195"/>
    </location>
</feature>
<keyword evidence="3" id="KW-1185">Reference proteome</keyword>
<keyword evidence="1" id="KW-0472">Membrane</keyword>
<dbReference type="Proteomes" id="UP000632766">
    <property type="component" value="Unassembled WGS sequence"/>
</dbReference>
<keyword evidence="2" id="KW-0328">Glycosyltransferase</keyword>
<keyword evidence="1" id="KW-0812">Transmembrane</keyword>
<keyword evidence="1" id="KW-1133">Transmembrane helix</keyword>
<reference evidence="2 3" key="1">
    <citation type="journal article" date="2021" name="Int. J. Syst. Evol. Microbiol.">
        <title>Amazonocrinis nigriterrae gen. nov., sp. nov., Atlanticothrix silvestris gen. nov., sp. nov. and Dendronalium phyllosphericum gen. nov., sp. nov., nostocacean cyanobacteria from Brazilian environments.</title>
        <authorList>
            <person name="Alvarenga D.O."/>
            <person name="Andreote A.P.D."/>
            <person name="Branco L.H.Z."/>
            <person name="Delbaje E."/>
            <person name="Cruz R.B."/>
            <person name="Varani A.M."/>
            <person name="Fiore M.F."/>
        </authorList>
    </citation>
    <scope>NUCLEOTIDE SEQUENCE [LARGE SCALE GENOMIC DNA]</scope>
    <source>
        <strain evidence="2 3">CENA67</strain>
    </source>
</reference>
<dbReference type="EMBL" id="JAECZC010000013">
    <property type="protein sequence ID" value="MBH8562434.1"/>
    <property type="molecule type" value="Genomic_DNA"/>
</dbReference>
<feature type="transmembrane region" description="Helical" evidence="1">
    <location>
        <begin position="333"/>
        <end position="351"/>
    </location>
</feature>
<feature type="transmembrane region" description="Helical" evidence="1">
    <location>
        <begin position="201"/>
        <end position="220"/>
    </location>
</feature>
<proteinExistence type="predicted"/>
<dbReference type="AlphaFoldDB" id="A0A8J7HTV6"/>
<feature type="transmembrane region" description="Helical" evidence="1">
    <location>
        <begin position="9"/>
        <end position="30"/>
    </location>
</feature>
<organism evidence="2 3">
    <name type="scientific">Amazonocrinis nigriterrae CENA67</name>
    <dbReference type="NCBI Taxonomy" id="2794033"/>
    <lineage>
        <taxon>Bacteria</taxon>
        <taxon>Bacillati</taxon>
        <taxon>Cyanobacteriota</taxon>
        <taxon>Cyanophyceae</taxon>
        <taxon>Nostocales</taxon>
        <taxon>Nostocaceae</taxon>
        <taxon>Amazonocrinis</taxon>
        <taxon>Amazonocrinis nigriterrae</taxon>
    </lineage>
</organism>
<feature type="transmembrane region" description="Helical" evidence="1">
    <location>
        <begin position="425"/>
        <end position="445"/>
    </location>
</feature>
<sequence length="454" mass="53466">MNQKEIVKAIFLPLLICSTFILCTAIAMLIHPEAFHKFFSPTQILRENPPQLPHKSYYWDVEHYAKLALNPSCNAFYPLWPFIIRTLFHPQTIEQAAHYFSVVATTLFFISTFIVFWVFQTGLQRLDLVFWLVLVYSVNPMAIFRVIGYTESLFALLSTLFIWICLPKLKLNENFKLCLIFITTFLMALTRPVLLQILLSSIASLATIFYFQTLVQIGLFRNNLFTIITKYIYEIKTTLTICVSALSGYSIYGTFCLITRGDFFATFQDQKLWGKKLGLHLELLLFPKSPLFDLLGLYLPAMILFISLIFVYFKLTQHELQIFVPQSKLWNILLVYPPLLILFYLFNYLKFKKQKKLTKLIITKHTQALSENYIFWFSIYFCFIHCLIIFFTQDRLFSLARFIFAVPFFFISIGYIYLCIDNKKIYNTLFYFILISAIALFEQWANYSQDKWLG</sequence>
<name>A0A8J7HTV6_9NOST</name>
<feature type="transmembrane region" description="Helical" evidence="1">
    <location>
        <begin position="372"/>
        <end position="392"/>
    </location>
</feature>